<keyword evidence="6 7" id="KW-0472">Membrane</keyword>
<accession>A0ABT4UFY4</accession>
<dbReference type="GO" id="GO:0005524">
    <property type="term" value="F:ATP binding"/>
    <property type="evidence" value="ECO:0007669"/>
    <property type="project" value="UniProtKB-KW"/>
</dbReference>
<dbReference type="PROSITE" id="PS50929">
    <property type="entry name" value="ABC_TM1F"/>
    <property type="match status" value="1"/>
</dbReference>
<keyword evidence="3" id="KW-0547">Nucleotide-binding</keyword>
<feature type="domain" description="ABC transmembrane type-1" evidence="9">
    <location>
        <begin position="31"/>
        <end position="327"/>
    </location>
</feature>
<feature type="transmembrane region" description="Helical" evidence="7">
    <location>
        <begin position="27"/>
        <end position="49"/>
    </location>
</feature>
<proteinExistence type="predicted"/>
<evidence type="ECO:0000259" key="9">
    <source>
        <dbReference type="PROSITE" id="PS50929"/>
    </source>
</evidence>
<keyword evidence="4 10" id="KW-0067">ATP-binding</keyword>
<dbReference type="EMBL" id="JAQGEF010000002">
    <property type="protein sequence ID" value="MDA3613764.1"/>
    <property type="molecule type" value="Genomic_DNA"/>
</dbReference>
<gene>
    <name evidence="10" type="ORF">O3P16_03010</name>
</gene>
<dbReference type="PANTHER" id="PTHR43394">
    <property type="entry name" value="ATP-DEPENDENT PERMEASE MDL1, MITOCHONDRIAL"/>
    <property type="match status" value="1"/>
</dbReference>
<dbReference type="SUPFAM" id="SSF52540">
    <property type="entry name" value="P-loop containing nucleoside triphosphate hydrolases"/>
    <property type="match status" value="1"/>
</dbReference>
<evidence type="ECO:0000256" key="6">
    <source>
        <dbReference type="ARBA" id="ARBA00023136"/>
    </source>
</evidence>
<keyword evidence="11" id="KW-1185">Reference proteome</keyword>
<dbReference type="InterPro" id="IPR003439">
    <property type="entry name" value="ABC_transporter-like_ATP-bd"/>
</dbReference>
<evidence type="ECO:0000256" key="7">
    <source>
        <dbReference type="SAM" id="Phobius"/>
    </source>
</evidence>
<dbReference type="CDD" id="cd03254">
    <property type="entry name" value="ABCC_Glucan_exporter_like"/>
    <property type="match status" value="1"/>
</dbReference>
<protein>
    <submittedName>
        <fullName evidence="10">ABC transporter ATP-binding protein</fullName>
    </submittedName>
</protein>
<evidence type="ECO:0000256" key="2">
    <source>
        <dbReference type="ARBA" id="ARBA00022692"/>
    </source>
</evidence>
<keyword evidence="2 7" id="KW-0812">Transmembrane</keyword>
<dbReference type="RefSeq" id="WP_407030091.1">
    <property type="nucleotide sequence ID" value="NZ_JAQGEF010000002.1"/>
</dbReference>
<dbReference type="Pfam" id="PF00664">
    <property type="entry name" value="ABC_membrane"/>
    <property type="match status" value="1"/>
</dbReference>
<evidence type="ECO:0000256" key="1">
    <source>
        <dbReference type="ARBA" id="ARBA00004651"/>
    </source>
</evidence>
<dbReference type="SUPFAM" id="SSF90123">
    <property type="entry name" value="ABC transporter transmembrane region"/>
    <property type="match status" value="1"/>
</dbReference>
<feature type="transmembrane region" description="Helical" evidence="7">
    <location>
        <begin position="188"/>
        <end position="206"/>
    </location>
</feature>
<dbReference type="InterPro" id="IPR036640">
    <property type="entry name" value="ABC1_TM_sf"/>
</dbReference>
<sequence>MSKVRTSSYSNTQILQRVYSYVKPYRSLFYFSLILTLLLAIIAPVRGYLIQVMVDKGLKESSAGIPAWLNNWLDKLSGFNVVEFIIQIFIIQIVLLFLETLFRFLFTYITAKVGQNVVNDLRKTVFNKVLSLPLSFFDKTPIGTLTTRTVNDIESINEIFSDGLIPIIADILIIIFTLGTMFWMDWRLTLICLIPFPILIIATYFFKESVNRSFISVRNAVASLNAFAQEHLTGMALVQSFTAEDREFKKFEKINTEHKKANIKSIFAYSVFFPVVEIVLALSIGLLVWWIANFKIEAGKLIAFILFLNQIFRPLRMIADKFNVLQMGIISSERVFVLMDTPCAETAERIPDPWPKTFNGHITFKNVSFEYKPNVPVLRNISFDIPAGRSLAIVGSTGSGKSTIISLINRLYNHQSGEILIDGIDNKDIPLATLRHHIGVVLQDVFLFNGSVLDNLTLRNPDVSFEQVQHATRLLGIHDFIMSLPGNYDFKVLERGASLSMGQRQLLSFARCLIYNPAILILDEATSNIDTESELLIQNAIDTLMKGRTSIIIAHRLSTIQKADHILVLDKGEVVEYGTHYELLAEGKNYAKLYEMQFKNNPA</sequence>
<dbReference type="InterPro" id="IPR027417">
    <property type="entry name" value="P-loop_NTPase"/>
</dbReference>
<dbReference type="Pfam" id="PF00005">
    <property type="entry name" value="ABC_tran"/>
    <property type="match status" value="1"/>
</dbReference>
<dbReference type="InterPro" id="IPR039421">
    <property type="entry name" value="Type_1_exporter"/>
</dbReference>
<feature type="transmembrane region" description="Helical" evidence="7">
    <location>
        <begin position="266"/>
        <end position="292"/>
    </location>
</feature>
<dbReference type="Proteomes" id="UP001210231">
    <property type="component" value="Unassembled WGS sequence"/>
</dbReference>
<evidence type="ECO:0000313" key="10">
    <source>
        <dbReference type="EMBL" id="MDA3613764.1"/>
    </source>
</evidence>
<evidence type="ECO:0000256" key="3">
    <source>
        <dbReference type="ARBA" id="ARBA00022741"/>
    </source>
</evidence>
<dbReference type="SMART" id="SM00382">
    <property type="entry name" value="AAA"/>
    <property type="match status" value="1"/>
</dbReference>
<dbReference type="InterPro" id="IPR011527">
    <property type="entry name" value="ABC1_TM_dom"/>
</dbReference>
<dbReference type="PANTHER" id="PTHR43394:SF1">
    <property type="entry name" value="ATP-BINDING CASSETTE SUB-FAMILY B MEMBER 10, MITOCHONDRIAL"/>
    <property type="match status" value="1"/>
</dbReference>
<dbReference type="InterPro" id="IPR003593">
    <property type="entry name" value="AAA+_ATPase"/>
</dbReference>
<keyword evidence="5 7" id="KW-1133">Transmembrane helix</keyword>
<evidence type="ECO:0000313" key="11">
    <source>
        <dbReference type="Proteomes" id="UP001210231"/>
    </source>
</evidence>
<comment type="caution">
    <text evidence="10">The sequence shown here is derived from an EMBL/GenBank/DDBJ whole genome shotgun (WGS) entry which is preliminary data.</text>
</comment>
<comment type="subcellular location">
    <subcellularLocation>
        <location evidence="1">Cell membrane</location>
        <topology evidence="1">Multi-pass membrane protein</topology>
    </subcellularLocation>
</comment>
<evidence type="ECO:0000259" key="8">
    <source>
        <dbReference type="PROSITE" id="PS50893"/>
    </source>
</evidence>
<evidence type="ECO:0000256" key="5">
    <source>
        <dbReference type="ARBA" id="ARBA00022989"/>
    </source>
</evidence>
<feature type="domain" description="ABC transporter" evidence="8">
    <location>
        <begin position="362"/>
        <end position="596"/>
    </location>
</feature>
<reference evidence="10 11" key="1">
    <citation type="submission" date="2022-12" db="EMBL/GenBank/DDBJ databases">
        <title>Chitinophagaceae gen. sp. nov., a new member of the family Chitinophagaceae, isolated from soil in a chemical factory.</title>
        <authorList>
            <person name="Ke Z."/>
        </authorList>
    </citation>
    <scope>NUCLEOTIDE SEQUENCE [LARGE SCALE GENOMIC DNA]</scope>
    <source>
        <strain evidence="10 11">LY-5</strain>
    </source>
</reference>
<dbReference type="Gene3D" id="1.20.1560.10">
    <property type="entry name" value="ABC transporter type 1, transmembrane domain"/>
    <property type="match status" value="1"/>
</dbReference>
<evidence type="ECO:0000256" key="4">
    <source>
        <dbReference type="ARBA" id="ARBA00022840"/>
    </source>
</evidence>
<feature type="transmembrane region" description="Helical" evidence="7">
    <location>
        <begin position="163"/>
        <end position="182"/>
    </location>
</feature>
<name>A0ABT4UFY4_9BACT</name>
<organism evidence="10 11">
    <name type="scientific">Polluticaenibacter yanchengensis</name>
    <dbReference type="NCBI Taxonomy" id="3014562"/>
    <lineage>
        <taxon>Bacteria</taxon>
        <taxon>Pseudomonadati</taxon>
        <taxon>Bacteroidota</taxon>
        <taxon>Chitinophagia</taxon>
        <taxon>Chitinophagales</taxon>
        <taxon>Chitinophagaceae</taxon>
        <taxon>Polluticaenibacter</taxon>
    </lineage>
</organism>
<dbReference type="CDD" id="cd18544">
    <property type="entry name" value="ABC_6TM_TmrA_like"/>
    <property type="match status" value="1"/>
</dbReference>
<dbReference type="Gene3D" id="3.40.50.300">
    <property type="entry name" value="P-loop containing nucleotide triphosphate hydrolases"/>
    <property type="match status" value="1"/>
</dbReference>
<feature type="transmembrane region" description="Helical" evidence="7">
    <location>
        <begin position="84"/>
        <end position="106"/>
    </location>
</feature>
<dbReference type="PROSITE" id="PS50893">
    <property type="entry name" value="ABC_TRANSPORTER_2"/>
    <property type="match status" value="1"/>
</dbReference>